<dbReference type="KEGG" id="vne:CFK40_15705"/>
<proteinExistence type="predicted"/>
<dbReference type="GO" id="GO:0003677">
    <property type="term" value="F:DNA binding"/>
    <property type="evidence" value="ECO:0007669"/>
    <property type="project" value="InterPro"/>
</dbReference>
<dbReference type="Proteomes" id="UP000204391">
    <property type="component" value="Chromosome"/>
</dbReference>
<evidence type="ECO:0000313" key="3">
    <source>
        <dbReference type="Proteomes" id="UP000204391"/>
    </source>
</evidence>
<dbReference type="InterPro" id="IPR041657">
    <property type="entry name" value="HTH_17"/>
</dbReference>
<organism evidence="2 3">
    <name type="scientific">Virgibacillus necropolis</name>
    <dbReference type="NCBI Taxonomy" id="163877"/>
    <lineage>
        <taxon>Bacteria</taxon>
        <taxon>Bacillati</taxon>
        <taxon>Bacillota</taxon>
        <taxon>Bacilli</taxon>
        <taxon>Bacillales</taxon>
        <taxon>Bacillaceae</taxon>
        <taxon>Virgibacillus</taxon>
    </lineage>
</organism>
<protein>
    <recommendedName>
        <fullName evidence="1">Helix-turn-helix domain-containing protein</fullName>
    </recommendedName>
</protein>
<gene>
    <name evidence="2" type="ORF">CFK40_15705</name>
</gene>
<evidence type="ECO:0000259" key="1">
    <source>
        <dbReference type="Pfam" id="PF12728"/>
    </source>
</evidence>
<keyword evidence="3" id="KW-1185">Reference proteome</keyword>
<dbReference type="AlphaFoldDB" id="A0A221MFE9"/>
<feature type="domain" description="Helix-turn-helix" evidence="1">
    <location>
        <begin position="55"/>
        <end position="99"/>
    </location>
</feature>
<evidence type="ECO:0000313" key="2">
    <source>
        <dbReference type="EMBL" id="ASN06361.1"/>
    </source>
</evidence>
<reference evidence="2 3" key="1">
    <citation type="journal article" date="2003" name="Int. J. Syst. Evol. Microbiol.">
        <title>Virgibacillus carmonensis sp. nov., Virgibacillus necropolis sp. nov. and Virgibacillus picturae sp. nov., three novel species isolated from deteriorated mural paintings, transfer of the species of the genus salibacillus to Virgibacillus, as Virgibacillus marismortui comb. nov. and Virgibacillus salexigens comb. nov., and emended description of the genus Virgibacillus.</title>
        <authorList>
            <person name="Heyrman J."/>
            <person name="Logan N.A."/>
            <person name="Busse H.J."/>
            <person name="Balcaen A."/>
            <person name="Lebbe L."/>
            <person name="Rodriguez-Diaz M."/>
            <person name="Swings J."/>
            <person name="De Vos P."/>
        </authorList>
    </citation>
    <scope>NUCLEOTIDE SEQUENCE [LARGE SCALE GENOMIC DNA]</scope>
    <source>
        <strain evidence="2 3">LMG 19488</strain>
    </source>
</reference>
<dbReference type="InterPro" id="IPR010093">
    <property type="entry name" value="SinI_DNA-bd"/>
</dbReference>
<accession>A0A221MFE9</accession>
<sequence>MVEDDDCRTIRKKLLASLLSERHTRIKEQPRMYRLASTKTATVSPTPTAQIETNYLTSSEVAKKLRLSGQTIRRLCDKGKFEGAYKTDGGHWRIPKDAFITTTEQDEKAESVLRRINEKNQEAGEVDEFDL</sequence>
<dbReference type="Pfam" id="PF12728">
    <property type="entry name" value="HTH_17"/>
    <property type="match status" value="1"/>
</dbReference>
<name>A0A221MFE9_9BACI</name>
<dbReference type="EMBL" id="CP022437">
    <property type="protein sequence ID" value="ASN06361.1"/>
    <property type="molecule type" value="Genomic_DNA"/>
</dbReference>
<dbReference type="NCBIfam" id="TIGR01764">
    <property type="entry name" value="excise"/>
    <property type="match status" value="1"/>
</dbReference>